<sequence length="416" mass="46340">MSISIKRGITAGKLTREGTLDASSSSDDNDDEDRDVGDNDSDVEQATDRSNALKVKSIRFADSICSTPVDSRLSKAVSQYSDDDDDNDDDGNDDGNTVEGRHEDEQTAYTNGLCSSGKSSPFTENRAFSLNRKRATSTNDILNVNYVSGHGLLNNKRYSVNISDVVSSIPHNSENFHSFNMSNKGLKHSGNIPRCDFIARSRCFEYLVGAIDEAWARYCDSTSYDEDLAYGFDDSKSNRGIANTRNNDIDSNISPGGAGATVANTPSSNNYSSDDDEGYKTEFSATTTVTEYDSDFHNQGGSKMRSFSMINNTLNDASTKNTNKNNNKNNNNNRRVSEVPENVRLQELKDRFTKSKYYLEDLVDSDLHNDCVAFWTKWDLIKYSIVDFVEEDEEDDDIERKIDELESGRFAGSFVN</sequence>
<feature type="compositionally biased region" description="Low complexity" evidence="1">
    <location>
        <begin position="319"/>
        <end position="333"/>
    </location>
</feature>
<comment type="caution">
    <text evidence="2">The sequence shown here is derived from an EMBL/GenBank/DDBJ whole genome shotgun (WGS) entry which is preliminary data.</text>
</comment>
<evidence type="ECO:0000313" key="3">
    <source>
        <dbReference type="Proteomes" id="UP000186136"/>
    </source>
</evidence>
<reference evidence="2 3" key="1">
    <citation type="submission" date="2016-08" db="EMBL/GenBank/DDBJ databases">
        <title>Whole genome shotgun sequence of Pichia membranifaciens KS47-1.</title>
        <authorList>
            <person name="Konishi M."/>
            <person name="Ishida M."/>
            <person name="Arakawa T."/>
            <person name="Kato Y."/>
            <person name="Horiuchi J."/>
        </authorList>
    </citation>
    <scope>NUCLEOTIDE SEQUENCE [LARGE SCALE GENOMIC DNA]</scope>
    <source>
        <strain evidence="2 3">KS47-1</strain>
    </source>
</reference>
<evidence type="ECO:0000256" key="1">
    <source>
        <dbReference type="SAM" id="MobiDB-lite"/>
    </source>
</evidence>
<evidence type="ECO:0000313" key="2">
    <source>
        <dbReference type="EMBL" id="GAV28505.1"/>
    </source>
</evidence>
<feature type="compositionally biased region" description="Polar residues" evidence="1">
    <location>
        <begin position="107"/>
        <end position="121"/>
    </location>
</feature>
<feature type="region of interest" description="Disordered" evidence="1">
    <location>
        <begin position="239"/>
        <end position="277"/>
    </location>
</feature>
<feature type="region of interest" description="Disordered" evidence="1">
    <location>
        <begin position="71"/>
        <end position="121"/>
    </location>
</feature>
<dbReference type="EMBL" id="BDGI01000070">
    <property type="protein sequence ID" value="GAV28505.1"/>
    <property type="molecule type" value="Genomic_DNA"/>
</dbReference>
<feature type="region of interest" description="Disordered" evidence="1">
    <location>
        <begin position="1"/>
        <end position="52"/>
    </location>
</feature>
<dbReference type="AlphaFoldDB" id="A0A1Q2YG99"/>
<feature type="compositionally biased region" description="Acidic residues" evidence="1">
    <location>
        <begin position="27"/>
        <end position="45"/>
    </location>
</feature>
<protein>
    <submittedName>
        <fullName evidence="2">Uncharacterized protein</fullName>
    </submittedName>
</protein>
<keyword evidence="3" id="KW-1185">Reference proteome</keyword>
<dbReference type="OrthoDB" id="4096201at2759"/>
<organism evidence="2 3">
    <name type="scientific">Pichia membranifaciens</name>
    <dbReference type="NCBI Taxonomy" id="4926"/>
    <lineage>
        <taxon>Eukaryota</taxon>
        <taxon>Fungi</taxon>
        <taxon>Dikarya</taxon>
        <taxon>Ascomycota</taxon>
        <taxon>Saccharomycotina</taxon>
        <taxon>Pichiomycetes</taxon>
        <taxon>Pichiales</taxon>
        <taxon>Pichiaceae</taxon>
        <taxon>Pichia</taxon>
    </lineage>
</organism>
<accession>A0A1Q2YG99</accession>
<proteinExistence type="predicted"/>
<name>A0A1Q2YG99_9ASCO</name>
<feature type="compositionally biased region" description="Polar residues" evidence="1">
    <location>
        <begin position="239"/>
        <end position="254"/>
    </location>
</feature>
<feature type="compositionally biased region" description="Acidic residues" evidence="1">
    <location>
        <begin position="81"/>
        <end position="93"/>
    </location>
</feature>
<feature type="compositionally biased region" description="Polar residues" evidence="1">
    <location>
        <begin position="262"/>
        <end position="272"/>
    </location>
</feature>
<gene>
    <name evidence="2" type="ORF">PMKS-001976</name>
</gene>
<feature type="region of interest" description="Disordered" evidence="1">
    <location>
        <begin position="317"/>
        <end position="339"/>
    </location>
</feature>
<dbReference type="Proteomes" id="UP000186136">
    <property type="component" value="Unassembled WGS sequence"/>
</dbReference>